<dbReference type="InterPro" id="IPR036271">
    <property type="entry name" value="Tet_transcr_reg_TetR-rel_C_sf"/>
</dbReference>
<keyword evidence="3" id="KW-0804">Transcription</keyword>
<dbReference type="GO" id="GO:0003677">
    <property type="term" value="F:DNA binding"/>
    <property type="evidence" value="ECO:0007669"/>
    <property type="project" value="UniProtKB-UniRule"/>
</dbReference>
<evidence type="ECO:0000313" key="7">
    <source>
        <dbReference type="Proteomes" id="UP000324233"/>
    </source>
</evidence>
<dbReference type="Gene3D" id="1.10.357.10">
    <property type="entry name" value="Tetracycline Repressor, domain 2"/>
    <property type="match status" value="1"/>
</dbReference>
<accession>A0A5B9W7M5</accession>
<feature type="domain" description="HTH tetR-type" evidence="5">
    <location>
        <begin position="4"/>
        <end position="64"/>
    </location>
</feature>
<feature type="DNA-binding region" description="H-T-H motif" evidence="4">
    <location>
        <begin position="27"/>
        <end position="46"/>
    </location>
</feature>
<dbReference type="PRINTS" id="PR00455">
    <property type="entry name" value="HTHTETR"/>
</dbReference>
<dbReference type="Pfam" id="PF16925">
    <property type="entry name" value="TetR_C_13"/>
    <property type="match status" value="1"/>
</dbReference>
<evidence type="ECO:0000256" key="2">
    <source>
        <dbReference type="ARBA" id="ARBA00023125"/>
    </source>
</evidence>
<proteinExistence type="predicted"/>
<dbReference type="SUPFAM" id="SSF48498">
    <property type="entry name" value="Tetracyclin repressor-like, C-terminal domain"/>
    <property type="match status" value="1"/>
</dbReference>
<dbReference type="PANTHER" id="PTHR47506">
    <property type="entry name" value="TRANSCRIPTIONAL REGULATORY PROTEIN"/>
    <property type="match status" value="1"/>
</dbReference>
<sequence>MQEPETRTVVLDVAQELIQTRGYNAFSFRDVAERVGIKTASIHYHFPTKTDLCRAVISRQREELAAALARIDAEEDDANRRLARYVSVFRATLEVGNRMCLCGMLAADATTLDPSIVADLRSSLGDHEAWLEALLHRGEEAGVMAASGDLREEARLILSSLEGAMLLARTFDDPGRFDAAALALLSRFRKQTVG</sequence>
<dbReference type="Pfam" id="PF00440">
    <property type="entry name" value="TetR_N"/>
    <property type="match status" value="1"/>
</dbReference>
<evidence type="ECO:0000256" key="3">
    <source>
        <dbReference type="ARBA" id="ARBA00023163"/>
    </source>
</evidence>
<dbReference type="KEGG" id="agv:OJF2_48040"/>
<dbReference type="PANTHER" id="PTHR47506:SF1">
    <property type="entry name" value="HTH-TYPE TRANSCRIPTIONAL REGULATOR YJDC"/>
    <property type="match status" value="1"/>
</dbReference>
<protein>
    <submittedName>
        <fullName evidence="6">HTH-type transcriptional repressor ComR</fullName>
    </submittedName>
</protein>
<dbReference type="InterPro" id="IPR009057">
    <property type="entry name" value="Homeodomain-like_sf"/>
</dbReference>
<evidence type="ECO:0000313" key="6">
    <source>
        <dbReference type="EMBL" id="QEH36244.1"/>
    </source>
</evidence>
<reference evidence="6 7" key="1">
    <citation type="submission" date="2019-08" db="EMBL/GenBank/DDBJ databases">
        <title>Deep-cultivation of Planctomycetes and their phenomic and genomic characterization uncovers novel biology.</title>
        <authorList>
            <person name="Wiegand S."/>
            <person name="Jogler M."/>
            <person name="Boedeker C."/>
            <person name="Pinto D."/>
            <person name="Vollmers J."/>
            <person name="Rivas-Marin E."/>
            <person name="Kohn T."/>
            <person name="Peeters S.H."/>
            <person name="Heuer A."/>
            <person name="Rast P."/>
            <person name="Oberbeckmann S."/>
            <person name="Bunk B."/>
            <person name="Jeske O."/>
            <person name="Meyerdierks A."/>
            <person name="Storesund J.E."/>
            <person name="Kallscheuer N."/>
            <person name="Luecker S."/>
            <person name="Lage O.M."/>
            <person name="Pohl T."/>
            <person name="Merkel B.J."/>
            <person name="Hornburger P."/>
            <person name="Mueller R.-W."/>
            <person name="Bruemmer F."/>
            <person name="Labrenz M."/>
            <person name="Spormann A.M."/>
            <person name="Op den Camp H."/>
            <person name="Overmann J."/>
            <person name="Amann R."/>
            <person name="Jetten M.S.M."/>
            <person name="Mascher T."/>
            <person name="Medema M.H."/>
            <person name="Devos D.P."/>
            <person name="Kaster A.-K."/>
            <person name="Ovreas L."/>
            <person name="Rohde M."/>
            <person name="Galperin M.Y."/>
            <person name="Jogler C."/>
        </authorList>
    </citation>
    <scope>NUCLEOTIDE SEQUENCE [LARGE SCALE GENOMIC DNA]</scope>
    <source>
        <strain evidence="6 7">OJF2</strain>
    </source>
</reference>
<dbReference type="InterPro" id="IPR011075">
    <property type="entry name" value="TetR_C"/>
</dbReference>
<gene>
    <name evidence="6" type="primary">comR_2</name>
    <name evidence="6" type="ORF">OJF2_48040</name>
</gene>
<keyword evidence="7" id="KW-1185">Reference proteome</keyword>
<dbReference type="Proteomes" id="UP000324233">
    <property type="component" value="Chromosome"/>
</dbReference>
<keyword evidence="2 4" id="KW-0238">DNA-binding</keyword>
<dbReference type="RefSeq" id="WP_148595953.1">
    <property type="nucleotide sequence ID" value="NZ_CP042997.1"/>
</dbReference>
<dbReference type="EMBL" id="CP042997">
    <property type="protein sequence ID" value="QEH36244.1"/>
    <property type="molecule type" value="Genomic_DNA"/>
</dbReference>
<name>A0A5B9W7M5_9BACT</name>
<dbReference type="PROSITE" id="PS50977">
    <property type="entry name" value="HTH_TETR_2"/>
    <property type="match status" value="1"/>
</dbReference>
<dbReference type="OrthoDB" id="9809772at2"/>
<dbReference type="AlphaFoldDB" id="A0A5B9W7M5"/>
<evidence type="ECO:0000259" key="5">
    <source>
        <dbReference type="PROSITE" id="PS50977"/>
    </source>
</evidence>
<dbReference type="InterPro" id="IPR001647">
    <property type="entry name" value="HTH_TetR"/>
</dbReference>
<dbReference type="SUPFAM" id="SSF46689">
    <property type="entry name" value="Homeodomain-like"/>
    <property type="match status" value="1"/>
</dbReference>
<organism evidence="6 7">
    <name type="scientific">Aquisphaera giovannonii</name>
    <dbReference type="NCBI Taxonomy" id="406548"/>
    <lineage>
        <taxon>Bacteria</taxon>
        <taxon>Pseudomonadati</taxon>
        <taxon>Planctomycetota</taxon>
        <taxon>Planctomycetia</taxon>
        <taxon>Isosphaerales</taxon>
        <taxon>Isosphaeraceae</taxon>
        <taxon>Aquisphaera</taxon>
    </lineage>
</organism>
<keyword evidence="1" id="KW-0805">Transcription regulation</keyword>
<evidence type="ECO:0000256" key="4">
    <source>
        <dbReference type="PROSITE-ProRule" id="PRU00335"/>
    </source>
</evidence>
<evidence type="ECO:0000256" key="1">
    <source>
        <dbReference type="ARBA" id="ARBA00023015"/>
    </source>
</evidence>